<dbReference type="Proteomes" id="UP000054078">
    <property type="component" value="Unassembled WGS sequence"/>
</dbReference>
<keyword evidence="1" id="KW-0472">Membrane</keyword>
<accession>A0A124EH45</accession>
<name>A0A124EH45_TRASO</name>
<evidence type="ECO:0000313" key="2">
    <source>
        <dbReference type="EMBL" id="KUH59473.1"/>
    </source>
</evidence>
<reference evidence="2 3" key="1">
    <citation type="submission" date="2015-12" db="EMBL/GenBank/DDBJ databases">
        <title>Draft Genome Sequence of Olsenella scatoligenes SK9K4T; a Producer of 3-Methylindole- (skatole) and 4-Methylphenol- (p-cresol) Isolated from Pig Feces.</title>
        <authorList>
            <person name="Li X."/>
            <person name="Borg B."/>
            <person name="Canibe N."/>
        </authorList>
    </citation>
    <scope>NUCLEOTIDE SEQUENCE [LARGE SCALE GENOMIC DNA]</scope>
    <source>
        <strain evidence="2 3">SK9K4</strain>
    </source>
</reference>
<feature type="transmembrane region" description="Helical" evidence="1">
    <location>
        <begin position="82"/>
        <end position="103"/>
    </location>
</feature>
<dbReference type="RefSeq" id="WP_059053812.1">
    <property type="nucleotide sequence ID" value="NZ_LOJF01000001.1"/>
</dbReference>
<keyword evidence="1" id="KW-0812">Transmembrane</keyword>
<dbReference type="AlphaFoldDB" id="A0A124EH45"/>
<dbReference type="EMBL" id="LOJF01000001">
    <property type="protein sequence ID" value="KUH59473.1"/>
    <property type="molecule type" value="Genomic_DNA"/>
</dbReference>
<feature type="transmembrane region" description="Helical" evidence="1">
    <location>
        <begin position="58"/>
        <end position="76"/>
    </location>
</feature>
<proteinExistence type="predicted"/>
<organism evidence="2 3">
    <name type="scientific">Tractidigestivibacter scatoligenes</name>
    <name type="common">Olsenella scatoligenes</name>
    <dbReference type="NCBI Taxonomy" id="1299998"/>
    <lineage>
        <taxon>Bacteria</taxon>
        <taxon>Bacillati</taxon>
        <taxon>Actinomycetota</taxon>
        <taxon>Coriobacteriia</taxon>
        <taxon>Coriobacteriales</taxon>
        <taxon>Atopobiaceae</taxon>
        <taxon>Tractidigestivibacter</taxon>
    </lineage>
</organism>
<feature type="transmembrane region" description="Helical" evidence="1">
    <location>
        <begin position="6"/>
        <end position="25"/>
    </location>
</feature>
<keyword evidence="3" id="KW-1185">Reference proteome</keyword>
<sequence length="111" mass="11621">MDGNVVLGCVVCAVVGGLVLVLAVWQMRTGSVRFLHSYHYVNVPAADRPALARESGRWLAATGACVVLLGFSLLLPSPAADAAAIVLIIALFAAIIMTCRVVVRRNGSLFG</sequence>
<evidence type="ECO:0008006" key="4">
    <source>
        <dbReference type="Google" id="ProtNLM"/>
    </source>
</evidence>
<dbReference type="OrthoDB" id="3181988at2"/>
<keyword evidence="1" id="KW-1133">Transmembrane helix</keyword>
<gene>
    <name evidence="2" type="ORF">AUL39_03970</name>
</gene>
<protein>
    <recommendedName>
        <fullName evidence="4">DUF3784 domain-containing protein</fullName>
    </recommendedName>
</protein>
<comment type="caution">
    <text evidence="2">The sequence shown here is derived from an EMBL/GenBank/DDBJ whole genome shotgun (WGS) entry which is preliminary data.</text>
</comment>
<evidence type="ECO:0000313" key="3">
    <source>
        <dbReference type="Proteomes" id="UP000054078"/>
    </source>
</evidence>
<evidence type="ECO:0000256" key="1">
    <source>
        <dbReference type="SAM" id="Phobius"/>
    </source>
</evidence>